<dbReference type="InterPro" id="IPR039123">
    <property type="entry name" value="PPTC7"/>
</dbReference>
<organism evidence="3 4">
    <name type="scientific">[Myrmecia] bisecta</name>
    <dbReference type="NCBI Taxonomy" id="41462"/>
    <lineage>
        <taxon>Eukaryota</taxon>
        <taxon>Viridiplantae</taxon>
        <taxon>Chlorophyta</taxon>
        <taxon>core chlorophytes</taxon>
        <taxon>Trebouxiophyceae</taxon>
        <taxon>Trebouxiales</taxon>
        <taxon>Trebouxiaceae</taxon>
        <taxon>Myrmecia</taxon>
    </lineage>
</organism>
<dbReference type="PANTHER" id="PTHR12320">
    <property type="entry name" value="PROTEIN PHOSPHATASE 2C"/>
    <property type="match status" value="1"/>
</dbReference>
<dbReference type="SMART" id="SM00332">
    <property type="entry name" value="PP2Cc"/>
    <property type="match status" value="1"/>
</dbReference>
<keyword evidence="1" id="KW-0460">Magnesium</keyword>
<comment type="catalytic activity">
    <reaction evidence="1">
        <text>O-phospho-L-threonyl-[protein] + H2O = L-threonyl-[protein] + phosphate</text>
        <dbReference type="Rhea" id="RHEA:47004"/>
        <dbReference type="Rhea" id="RHEA-COMP:11060"/>
        <dbReference type="Rhea" id="RHEA-COMP:11605"/>
        <dbReference type="ChEBI" id="CHEBI:15377"/>
        <dbReference type="ChEBI" id="CHEBI:30013"/>
        <dbReference type="ChEBI" id="CHEBI:43474"/>
        <dbReference type="ChEBI" id="CHEBI:61977"/>
        <dbReference type="EC" id="3.1.3.16"/>
    </reaction>
</comment>
<dbReference type="EC" id="3.1.3.16" evidence="1"/>
<evidence type="ECO:0000259" key="2">
    <source>
        <dbReference type="PROSITE" id="PS51746"/>
    </source>
</evidence>
<comment type="cofactor">
    <cofactor evidence="1">
        <name>Mg(2+)</name>
        <dbReference type="ChEBI" id="CHEBI:18420"/>
    </cofactor>
</comment>
<comment type="cofactor">
    <cofactor evidence="1">
        <name>Mn(2+)</name>
        <dbReference type="ChEBI" id="CHEBI:29035"/>
    </cofactor>
</comment>
<dbReference type="SMART" id="SM00331">
    <property type="entry name" value="PP2C_SIG"/>
    <property type="match status" value="1"/>
</dbReference>
<keyword evidence="1" id="KW-0464">Manganese</keyword>
<dbReference type="PROSITE" id="PS51746">
    <property type="entry name" value="PPM_2"/>
    <property type="match status" value="1"/>
</dbReference>
<evidence type="ECO:0000313" key="3">
    <source>
        <dbReference type="EMBL" id="KAK9815581.1"/>
    </source>
</evidence>
<comment type="similarity">
    <text evidence="1">Belongs to the PP2C family.</text>
</comment>
<dbReference type="InterPro" id="IPR036457">
    <property type="entry name" value="PPM-type-like_dom_sf"/>
</dbReference>
<dbReference type="AlphaFoldDB" id="A0AAW1Q435"/>
<proteinExistence type="inferred from homology"/>
<evidence type="ECO:0000256" key="1">
    <source>
        <dbReference type="RuleBase" id="RU366020"/>
    </source>
</evidence>
<dbReference type="EMBL" id="JALJOR010000006">
    <property type="protein sequence ID" value="KAK9815581.1"/>
    <property type="molecule type" value="Genomic_DNA"/>
</dbReference>
<comment type="caution">
    <text evidence="3">The sequence shown here is derived from an EMBL/GenBank/DDBJ whole genome shotgun (WGS) entry which is preliminary data.</text>
</comment>
<keyword evidence="1" id="KW-0378">Hydrolase</keyword>
<protein>
    <recommendedName>
        <fullName evidence="1">Protein phosphatase</fullName>
        <ecNumber evidence="1">3.1.3.16</ecNumber>
    </recommendedName>
</protein>
<dbReference type="GO" id="GO:0046872">
    <property type="term" value="F:metal ion binding"/>
    <property type="evidence" value="ECO:0007669"/>
    <property type="project" value="UniProtKB-UniRule"/>
</dbReference>
<comment type="catalytic activity">
    <reaction evidence="1">
        <text>O-phospho-L-seryl-[protein] + H2O = L-seryl-[protein] + phosphate</text>
        <dbReference type="Rhea" id="RHEA:20629"/>
        <dbReference type="Rhea" id="RHEA-COMP:9863"/>
        <dbReference type="Rhea" id="RHEA-COMP:11604"/>
        <dbReference type="ChEBI" id="CHEBI:15377"/>
        <dbReference type="ChEBI" id="CHEBI:29999"/>
        <dbReference type="ChEBI" id="CHEBI:43474"/>
        <dbReference type="ChEBI" id="CHEBI:83421"/>
        <dbReference type="EC" id="3.1.3.16"/>
    </reaction>
</comment>
<keyword evidence="1" id="KW-0904">Protein phosphatase</keyword>
<keyword evidence="1" id="KW-0479">Metal-binding</keyword>
<reference evidence="3 4" key="1">
    <citation type="journal article" date="2024" name="Nat. Commun.">
        <title>Phylogenomics reveals the evolutionary origins of lichenization in chlorophyte algae.</title>
        <authorList>
            <person name="Puginier C."/>
            <person name="Libourel C."/>
            <person name="Otte J."/>
            <person name="Skaloud P."/>
            <person name="Haon M."/>
            <person name="Grisel S."/>
            <person name="Petersen M."/>
            <person name="Berrin J.G."/>
            <person name="Delaux P.M."/>
            <person name="Dal Grande F."/>
            <person name="Keller J."/>
        </authorList>
    </citation>
    <scope>NUCLEOTIDE SEQUENCE [LARGE SCALE GENOMIC DNA]</scope>
    <source>
        <strain evidence="3 4">SAG 2043</strain>
    </source>
</reference>
<dbReference type="GO" id="GO:0004722">
    <property type="term" value="F:protein serine/threonine phosphatase activity"/>
    <property type="evidence" value="ECO:0007669"/>
    <property type="project" value="UniProtKB-EC"/>
</dbReference>
<evidence type="ECO:0000313" key="4">
    <source>
        <dbReference type="Proteomes" id="UP001489004"/>
    </source>
</evidence>
<accession>A0AAW1Q435</accession>
<sequence length="363" mass="39428">MLRSLSHNLTCGTQRPVFAGSSTTQWNGRRSNVSRPRLQRCVTSAAIEGAVQSQTATVEEDAPSARAEKRLAQLTLRLAASNIPHPDKASYGGEDAYFVSQVGGGAFGVADGVGGWADSGINPAEYSRQLMRSSTACIAQLDRATSQLISANLGDSGYAVFRQGRLVFRTPPLQHFFDCPYQFGSCPDFTTATDNASDAEVALVALQEGDVIVAGTDGLWDNVQEAEIQQWVPEPEADLQQAAEALAQLASTHSQDPNYESPYTQEALKQGFDLPWWEKVMNTKLDMGKFEIGKLELPSALPKFEIGKFELGKLPQLPSGLPKLDMKSLDMKLPEQMPKLQLGKLKGGKLDDITVVVVRVVKE</sequence>
<dbReference type="PANTHER" id="PTHR12320:SF1">
    <property type="entry name" value="PROTEIN PHOSPHATASE PTC7 HOMOLOG"/>
    <property type="match status" value="1"/>
</dbReference>
<dbReference type="InterPro" id="IPR001932">
    <property type="entry name" value="PPM-type_phosphatase-like_dom"/>
</dbReference>
<name>A0AAW1Q435_9CHLO</name>
<dbReference type="SUPFAM" id="SSF81606">
    <property type="entry name" value="PP2C-like"/>
    <property type="match status" value="1"/>
</dbReference>
<keyword evidence="4" id="KW-1185">Reference proteome</keyword>
<gene>
    <name evidence="3" type="ORF">WJX72_006209</name>
</gene>
<dbReference type="Proteomes" id="UP001489004">
    <property type="component" value="Unassembled WGS sequence"/>
</dbReference>
<feature type="domain" description="PPM-type phosphatase" evidence="2">
    <location>
        <begin position="77"/>
        <end position="360"/>
    </location>
</feature>
<dbReference type="Gene3D" id="3.60.40.10">
    <property type="entry name" value="PPM-type phosphatase domain"/>
    <property type="match status" value="1"/>
</dbReference>